<dbReference type="InParanoid" id="A0A6P8I5M8"/>
<evidence type="ECO:0000256" key="1">
    <source>
        <dbReference type="SAM" id="MobiDB-lite"/>
    </source>
</evidence>
<keyword evidence="3" id="KW-1185">Reference proteome</keyword>
<feature type="domain" description="Amidohydrolase 3" evidence="2">
    <location>
        <begin position="80"/>
        <end position="590"/>
    </location>
</feature>
<dbReference type="KEGG" id="aten:116298816"/>
<dbReference type="CDD" id="cd01300">
    <property type="entry name" value="YtcJ_like"/>
    <property type="match status" value="1"/>
</dbReference>
<dbReference type="Gene3D" id="2.30.40.10">
    <property type="entry name" value="Urease, subunit C, domain 1"/>
    <property type="match status" value="1"/>
</dbReference>
<proteinExistence type="predicted"/>
<protein>
    <submittedName>
        <fullName evidence="4">Uncharacterized protein LOC116298816</fullName>
    </submittedName>
</protein>
<dbReference type="GeneID" id="116298816"/>
<dbReference type="RefSeq" id="XP_031563238.1">
    <property type="nucleotide sequence ID" value="XM_031707378.1"/>
</dbReference>
<evidence type="ECO:0000259" key="2">
    <source>
        <dbReference type="Pfam" id="PF07969"/>
    </source>
</evidence>
<dbReference type="AlphaFoldDB" id="A0A6P8I5M8"/>
<dbReference type="InterPro" id="IPR011059">
    <property type="entry name" value="Metal-dep_hydrolase_composite"/>
</dbReference>
<reference evidence="4" key="1">
    <citation type="submission" date="2025-08" db="UniProtKB">
        <authorList>
            <consortium name="RefSeq"/>
        </authorList>
    </citation>
    <scope>IDENTIFICATION</scope>
    <source>
        <tissue evidence="4">Tentacle</tissue>
    </source>
</reference>
<evidence type="ECO:0000313" key="4">
    <source>
        <dbReference type="RefSeq" id="XP_031563238.1"/>
    </source>
</evidence>
<gene>
    <name evidence="4" type="primary">LOC116298816</name>
</gene>
<feature type="region of interest" description="Disordered" evidence="1">
    <location>
        <begin position="1"/>
        <end position="23"/>
    </location>
</feature>
<dbReference type="OrthoDB" id="3501663at2759"/>
<dbReference type="Gene3D" id="3.20.20.140">
    <property type="entry name" value="Metal-dependent hydrolases"/>
    <property type="match status" value="1"/>
</dbReference>
<accession>A0A6P8I5M8</accession>
<dbReference type="InterPro" id="IPR032466">
    <property type="entry name" value="Metal_Hydrolase"/>
</dbReference>
<organism evidence="3 4">
    <name type="scientific">Actinia tenebrosa</name>
    <name type="common">Australian red waratah sea anemone</name>
    <dbReference type="NCBI Taxonomy" id="6105"/>
    <lineage>
        <taxon>Eukaryota</taxon>
        <taxon>Metazoa</taxon>
        <taxon>Cnidaria</taxon>
        <taxon>Anthozoa</taxon>
        <taxon>Hexacorallia</taxon>
        <taxon>Actiniaria</taxon>
        <taxon>Actiniidae</taxon>
        <taxon>Actinia</taxon>
    </lineage>
</organism>
<dbReference type="PANTHER" id="PTHR22642">
    <property type="entry name" value="IMIDAZOLONEPROPIONASE"/>
    <property type="match status" value="1"/>
</dbReference>
<dbReference type="InterPro" id="IPR033932">
    <property type="entry name" value="YtcJ-like"/>
</dbReference>
<dbReference type="PANTHER" id="PTHR22642:SF2">
    <property type="entry name" value="PROTEIN LONG AFTER FAR-RED 3"/>
    <property type="match status" value="1"/>
</dbReference>
<evidence type="ECO:0000313" key="3">
    <source>
        <dbReference type="Proteomes" id="UP000515163"/>
    </source>
</evidence>
<dbReference type="SUPFAM" id="SSF51338">
    <property type="entry name" value="Composite domain of metallo-dependent hydrolases"/>
    <property type="match status" value="1"/>
</dbReference>
<dbReference type="SUPFAM" id="SSF51556">
    <property type="entry name" value="Metallo-dependent hydrolases"/>
    <property type="match status" value="1"/>
</dbReference>
<name>A0A6P8I5M8_ACTTE</name>
<dbReference type="InterPro" id="IPR013108">
    <property type="entry name" value="Amidohydro_3"/>
</dbReference>
<dbReference type="Proteomes" id="UP000515163">
    <property type="component" value="Unplaced"/>
</dbReference>
<sequence length="596" mass="66733">MCSQRGSTAKPSIPSTRNLVTSRPNNMSKADLIIHGGSIISMDEIKPFPEAIAVKNGKIIAVGIKSDVLKLGDEETEYVELKGKETLLPGFIEPHQHATQMVFNRCLMHVYINCGAYYYETYDQIKNLIQTTVDNTDPDSGKWCLFLGWDPEMIPTLPKLNFSVLDSFSKDVPILIIGQSGHVGWGNTKPFQLAKIPDNVENPEGGVFVTDDAGKLTGQMLESPAMMMVMKHAPLPTPEELSIALDEQWTEYAKCGFTTVTDMAYMPTDVDPLIIQKASRPDCPLRLALYALKYGPGDDESKGTKVTCCKLANHKERRAKMLAKSDKLWFAGVKICADGSPHCGTAAVREPYHDTDLTRLLCFPPSPCYGTLNYDDESILKTVKYWHDHGYQIAAHAHGERAIEQVLSAYQQVTDVTKDLDRRHRMEHLGLCDENHIKAASKLNLAFSFFVEHLFFYAKAYSESIFGKKRTSRWTPLSLATKHDLRWTIHQDHPTFPLPPEPLVNMKTAVTRTRKGEPNVVYGEEYCVPIEEALKAYTINAAWQIHKDKELGSLTVGKQADLVILSDNPLKVDVFKLGDIKVVNTYLDGQSNKLNQ</sequence>
<dbReference type="Gene3D" id="3.10.310.70">
    <property type="match status" value="1"/>
</dbReference>
<dbReference type="Pfam" id="PF07969">
    <property type="entry name" value="Amidohydro_3"/>
    <property type="match status" value="1"/>
</dbReference>
<dbReference type="GO" id="GO:0016810">
    <property type="term" value="F:hydrolase activity, acting on carbon-nitrogen (but not peptide) bonds"/>
    <property type="evidence" value="ECO:0007669"/>
    <property type="project" value="InterPro"/>
</dbReference>